<gene>
    <name evidence="1" type="ORF">ASIM_LOCUS13036</name>
</gene>
<reference evidence="1 2" key="2">
    <citation type="submission" date="2018-11" db="EMBL/GenBank/DDBJ databases">
        <authorList>
            <consortium name="Pathogen Informatics"/>
        </authorList>
    </citation>
    <scope>NUCLEOTIDE SEQUENCE [LARGE SCALE GENOMIC DNA]</scope>
</reference>
<dbReference type="EMBL" id="UYRR01031300">
    <property type="protein sequence ID" value="VDK48746.1"/>
    <property type="molecule type" value="Genomic_DNA"/>
</dbReference>
<proteinExistence type="predicted"/>
<protein>
    <submittedName>
        <fullName evidence="3">ATPase</fullName>
    </submittedName>
</protein>
<dbReference type="Proteomes" id="UP000267096">
    <property type="component" value="Unassembled WGS sequence"/>
</dbReference>
<dbReference type="WBParaSite" id="ASIM_0001360801-mRNA-1">
    <property type="protein sequence ID" value="ASIM_0001360801-mRNA-1"/>
    <property type="gene ID" value="ASIM_0001360801"/>
</dbReference>
<dbReference type="AlphaFoldDB" id="A0A0M3JYR9"/>
<evidence type="ECO:0000313" key="1">
    <source>
        <dbReference type="EMBL" id="VDK48746.1"/>
    </source>
</evidence>
<name>A0A0M3JYR9_ANISI</name>
<organism evidence="3">
    <name type="scientific">Anisakis simplex</name>
    <name type="common">Herring worm</name>
    <dbReference type="NCBI Taxonomy" id="6269"/>
    <lineage>
        <taxon>Eukaryota</taxon>
        <taxon>Metazoa</taxon>
        <taxon>Ecdysozoa</taxon>
        <taxon>Nematoda</taxon>
        <taxon>Chromadorea</taxon>
        <taxon>Rhabditida</taxon>
        <taxon>Spirurina</taxon>
        <taxon>Ascaridomorpha</taxon>
        <taxon>Ascaridoidea</taxon>
        <taxon>Anisakidae</taxon>
        <taxon>Anisakis</taxon>
        <taxon>Anisakis simplex complex</taxon>
    </lineage>
</organism>
<accession>A0A0M3JYR9</accession>
<keyword evidence="2" id="KW-1185">Reference proteome</keyword>
<sequence length="445" mass="45922">MLVVPNDGVAVWSNVESVPDAVCDDCVPVGRVRANVVCSASVDIEDCSTLEDDAGSDGISVVVSDDKEVACSKLVNPNDGVAVWSNVESVPDTVCDDCVPVGRLLANVVCSASVDIEDCSTLEDDAGSDDVSAAFVGIDNEDVACSMLVDPNDGVAVFSDIESVPDTACADCVPVGRLLANVVCSASIDIEDCSTLDDDAGSDDVSAAFVISGDEKVACSTLVNPNDGVAVFSDVENVPDTICDDCVPVGRVPGNVACSTSADIEDCSTLEDDAGSDDVSAAFVDSDDEEVMNAVDAVGDGCVLEGEVAVFDDAAAVVFSSVLVDDDGDVCFVVGDPCNVLVVCSKVLNVFCAGFVAVVFLEMLYSKLVSEKPCFIIVNSIHMSTGAGNVPISTAHSAAYPTSSVKSGIRQLPRASCGYSRLIRLGSRAGHYLLFGLVFRYSSVP</sequence>
<evidence type="ECO:0000313" key="3">
    <source>
        <dbReference type="WBParaSite" id="ASIM_0001360801-mRNA-1"/>
    </source>
</evidence>
<evidence type="ECO:0000313" key="2">
    <source>
        <dbReference type="Proteomes" id="UP000267096"/>
    </source>
</evidence>
<reference evidence="3" key="1">
    <citation type="submission" date="2017-02" db="UniProtKB">
        <authorList>
            <consortium name="WormBaseParasite"/>
        </authorList>
    </citation>
    <scope>IDENTIFICATION</scope>
</reference>